<feature type="transmembrane region" description="Helical" evidence="6">
    <location>
        <begin position="268"/>
        <end position="287"/>
    </location>
</feature>
<feature type="transmembrane region" description="Helical" evidence="6">
    <location>
        <begin position="817"/>
        <end position="843"/>
    </location>
</feature>
<dbReference type="CDD" id="cd07989">
    <property type="entry name" value="LPLAT_AGPAT-like"/>
    <property type="match status" value="1"/>
</dbReference>
<comment type="caution">
    <text evidence="8">The sequence shown here is derived from an EMBL/GenBank/DDBJ whole genome shotgun (WGS) entry which is preliminary data.</text>
</comment>
<organism evidence="8 9">
    <name type="scientific">Sphingobacterium tabacisoli</name>
    <dbReference type="NCBI Taxonomy" id="2044855"/>
    <lineage>
        <taxon>Bacteria</taxon>
        <taxon>Pseudomonadati</taxon>
        <taxon>Bacteroidota</taxon>
        <taxon>Sphingobacteriia</taxon>
        <taxon>Sphingobacteriales</taxon>
        <taxon>Sphingobacteriaceae</taxon>
        <taxon>Sphingobacterium</taxon>
    </lineage>
</organism>
<dbReference type="EMBL" id="JBHULD010000007">
    <property type="protein sequence ID" value="MFD2553857.1"/>
    <property type="molecule type" value="Genomic_DNA"/>
</dbReference>
<evidence type="ECO:0000256" key="4">
    <source>
        <dbReference type="ARBA" id="ARBA00022989"/>
    </source>
</evidence>
<feature type="transmembrane region" description="Helical" evidence="6">
    <location>
        <begin position="656"/>
        <end position="675"/>
    </location>
</feature>
<feature type="transmembrane region" description="Helical" evidence="6">
    <location>
        <begin position="744"/>
        <end position="766"/>
    </location>
</feature>
<feature type="transmembrane region" description="Helical" evidence="6">
    <location>
        <begin position="320"/>
        <end position="341"/>
    </location>
</feature>
<evidence type="ECO:0000256" key="6">
    <source>
        <dbReference type="SAM" id="Phobius"/>
    </source>
</evidence>
<evidence type="ECO:0000259" key="7">
    <source>
        <dbReference type="SMART" id="SM00563"/>
    </source>
</evidence>
<dbReference type="SMART" id="SM00563">
    <property type="entry name" value="PlsC"/>
    <property type="match status" value="1"/>
</dbReference>
<dbReference type="Pfam" id="PF01553">
    <property type="entry name" value="Acyltransferase"/>
    <property type="match status" value="1"/>
</dbReference>
<dbReference type="RefSeq" id="WP_210355606.1">
    <property type="nucleotide sequence ID" value="NZ_JAEQMU010000005.1"/>
</dbReference>
<gene>
    <name evidence="8" type="ORF">ACFSQW_05610</name>
</gene>
<feature type="transmembrane region" description="Helical" evidence="6">
    <location>
        <begin position="772"/>
        <end position="797"/>
    </location>
</feature>
<evidence type="ECO:0000313" key="9">
    <source>
        <dbReference type="Proteomes" id="UP001597440"/>
    </source>
</evidence>
<name>A0ABW5L1W0_9SPHI</name>
<dbReference type="Gene3D" id="1.20.1640.10">
    <property type="entry name" value="Multidrug efflux transporter AcrB transmembrane domain"/>
    <property type="match status" value="2"/>
</dbReference>
<dbReference type="InterPro" id="IPR004869">
    <property type="entry name" value="MMPL_dom"/>
</dbReference>
<dbReference type="PANTHER" id="PTHR33406">
    <property type="entry name" value="MEMBRANE PROTEIN MJ1562-RELATED"/>
    <property type="match status" value="1"/>
</dbReference>
<dbReference type="SUPFAM" id="SSF69593">
    <property type="entry name" value="Glycerol-3-phosphate (1)-acyltransferase"/>
    <property type="match status" value="1"/>
</dbReference>
<sequence length="1225" mass="138174">MHLLFYHIYCWVQRHKVLSVALSVLFLFFFGFLASKIRFEEDITQIIPKSEKSDLTTKAIRQVNFSDKITVLIERLPSASVDDLVEATQGIADTLLQDSLYIREITGQLDEGAIGQAYDFVYEHIPFFLDKGDYDSLAVRISKEGMSQRMAVNYETLSSPSGFVLGEFIQKDPLGLAVMGLQKLQRISVGDNFLLYDGFITSKDTTQMLLFLSPKYEGAETEKNKAFAEELYDLQKSWNANYAGRVTVSYFGSALVAVANADQIKGDILKTILISMSVLMVLLILFYRKLYIPLLVFIPTLFAVVFALGCLYLYKPVISAISLSIGAVLIGITIDFSLHILTHFKKNTDVKVLFKELTKPLLMSGTTNAVAFLCLLFVHSTALIDLGIFASITLVASAVFTLLIIPHLYKPKEELRHTSLLDKIAAFPFEKSRILIFSCTVLIVISLFTSGKVSFNNDLAGLNYMPSDLADTEARLDKLTNTSAKSLYVVATGNTLDTALQRNEKIAAYLHLAKEQDIILDFSNVSELLNPIQVQQAKISAWNSFWQYHNKELVIHNLRTIGEQYGFTADAYEQFYGLLREPFFPMQLSDFGQLPSTGIRDFVVSKNGFFTVSSMVKLDEKHRNQLIKKLEEIPGVVVVDRKQLNETFLGKLRDDFNALVGYSSVAILLILWVFFRRLELVLLAAIPIGLTGLVTAGLMGLFGLEFNIFSAIVCTLVFGHGVDFSIFMTAALQKQYSTGEDELQVFRTSILLAVLTTVLAIGALIFAKHPALISISSVSLIGVFAAVVITFVFYPIIFRFFITDRAKRGKSPFTISILLWSLLLFMYYGLGCIVLSFFARIILPIVPIERSRKDKFLRYVISKFMKSVLYGYPLVTNKTGNPYGETFDKPAVVIGNHSSFLDTLTMGMLVPKMVFLVNDWVWKSPIFGRAVQILGFYPTSSGVEGSLDFLRDKVAQGYSIVVFPEGTRSYDNQIKRFHKGACYLAEQLQLDILPIYIHGNGDVLPKGDVLIFPGKLRPIIGERISISDERFGRAYSERTKAISSHFKATFEEQRTQIENEDYFVPKIKLAYLYKDDEIVSEVKGRLHRWKQVFWEVNKQLPQGGIWMHWSLSFGELDYLLSLQNGKRKVLGLIEEEERREVASSIYWSSLRAVQFVAEVATADLLLISKLLLAEDYLRQDWKTYATVVNVNSGNSLDFLIEDGFVLESNLNSVQIYRKVYVSNRV</sequence>
<dbReference type="SUPFAM" id="SSF82866">
    <property type="entry name" value="Multidrug efflux transporter AcrB transmembrane domain"/>
    <property type="match status" value="2"/>
</dbReference>
<keyword evidence="4 6" id="KW-1133">Transmembrane helix</keyword>
<feature type="transmembrane region" description="Helical" evidence="6">
    <location>
        <begin position="361"/>
        <end position="382"/>
    </location>
</feature>
<feature type="transmembrane region" description="Helical" evidence="6">
    <location>
        <begin position="680"/>
        <end position="702"/>
    </location>
</feature>
<dbReference type="InterPro" id="IPR050545">
    <property type="entry name" value="Mycobact_MmpL"/>
</dbReference>
<keyword evidence="8" id="KW-0012">Acyltransferase</keyword>
<keyword evidence="5 6" id="KW-0472">Membrane</keyword>
<feature type="transmembrane region" description="Helical" evidence="6">
    <location>
        <begin position="294"/>
        <end position="314"/>
    </location>
</feature>
<keyword evidence="9" id="KW-1185">Reference proteome</keyword>
<dbReference type="Pfam" id="PF03176">
    <property type="entry name" value="MMPL"/>
    <property type="match status" value="1"/>
</dbReference>
<evidence type="ECO:0000256" key="3">
    <source>
        <dbReference type="ARBA" id="ARBA00022692"/>
    </source>
</evidence>
<protein>
    <submittedName>
        <fullName evidence="8">1-acyl-sn-glycerol-3-phosphate acyltransferase</fullName>
    </submittedName>
</protein>
<reference evidence="9" key="1">
    <citation type="journal article" date="2019" name="Int. J. Syst. Evol. Microbiol.">
        <title>The Global Catalogue of Microorganisms (GCM) 10K type strain sequencing project: providing services to taxonomists for standard genome sequencing and annotation.</title>
        <authorList>
            <consortium name="The Broad Institute Genomics Platform"/>
            <consortium name="The Broad Institute Genome Sequencing Center for Infectious Disease"/>
            <person name="Wu L."/>
            <person name="Ma J."/>
        </authorList>
    </citation>
    <scope>NUCLEOTIDE SEQUENCE [LARGE SCALE GENOMIC DNA]</scope>
    <source>
        <strain evidence="9">KCTC 52298</strain>
    </source>
</reference>
<evidence type="ECO:0000256" key="5">
    <source>
        <dbReference type="ARBA" id="ARBA00023136"/>
    </source>
</evidence>
<dbReference type="GO" id="GO:0016746">
    <property type="term" value="F:acyltransferase activity"/>
    <property type="evidence" value="ECO:0007669"/>
    <property type="project" value="UniProtKB-KW"/>
</dbReference>
<accession>A0ABW5L1W0</accession>
<keyword evidence="3 6" id="KW-0812">Transmembrane</keyword>
<feature type="transmembrane region" description="Helical" evidence="6">
    <location>
        <begin position="388"/>
        <end position="409"/>
    </location>
</feature>
<comment type="subcellular location">
    <subcellularLocation>
        <location evidence="1">Cell membrane</location>
        <topology evidence="1">Multi-pass membrane protein</topology>
    </subcellularLocation>
</comment>
<feature type="domain" description="Phospholipid/glycerol acyltransferase" evidence="7">
    <location>
        <begin position="891"/>
        <end position="1000"/>
    </location>
</feature>
<evidence type="ECO:0000256" key="2">
    <source>
        <dbReference type="ARBA" id="ARBA00022475"/>
    </source>
</evidence>
<dbReference type="PANTHER" id="PTHR33406:SF13">
    <property type="entry name" value="MEMBRANE PROTEIN YDFJ"/>
    <property type="match status" value="1"/>
</dbReference>
<evidence type="ECO:0000313" key="8">
    <source>
        <dbReference type="EMBL" id="MFD2553857.1"/>
    </source>
</evidence>
<proteinExistence type="predicted"/>
<dbReference type="Proteomes" id="UP001597440">
    <property type="component" value="Unassembled WGS sequence"/>
</dbReference>
<feature type="transmembrane region" description="Helical" evidence="6">
    <location>
        <begin position="434"/>
        <end position="455"/>
    </location>
</feature>
<feature type="transmembrane region" description="Helical" evidence="6">
    <location>
        <begin position="708"/>
        <end position="732"/>
    </location>
</feature>
<keyword evidence="2" id="KW-1003">Cell membrane</keyword>
<evidence type="ECO:0000256" key="1">
    <source>
        <dbReference type="ARBA" id="ARBA00004651"/>
    </source>
</evidence>
<keyword evidence="8" id="KW-0808">Transferase</keyword>
<dbReference type="InterPro" id="IPR002123">
    <property type="entry name" value="Plipid/glycerol_acylTrfase"/>
</dbReference>